<feature type="compositionally biased region" description="Polar residues" evidence="5">
    <location>
        <begin position="872"/>
        <end position="882"/>
    </location>
</feature>
<organism evidence="7 8">
    <name type="scientific">Smittium mucronatum</name>
    <dbReference type="NCBI Taxonomy" id="133383"/>
    <lineage>
        <taxon>Eukaryota</taxon>
        <taxon>Fungi</taxon>
        <taxon>Fungi incertae sedis</taxon>
        <taxon>Zoopagomycota</taxon>
        <taxon>Kickxellomycotina</taxon>
        <taxon>Harpellomycetes</taxon>
        <taxon>Harpellales</taxon>
        <taxon>Legeriomycetaceae</taxon>
        <taxon>Smittium</taxon>
    </lineage>
</organism>
<dbReference type="Gene3D" id="1.10.150.50">
    <property type="entry name" value="Transcription Factor, Ets-1"/>
    <property type="match status" value="1"/>
</dbReference>
<feature type="region of interest" description="Disordered" evidence="5">
    <location>
        <begin position="174"/>
        <end position="245"/>
    </location>
</feature>
<feature type="region of interest" description="Disordered" evidence="5">
    <location>
        <begin position="635"/>
        <end position="656"/>
    </location>
</feature>
<feature type="compositionally biased region" description="Polar residues" evidence="5">
    <location>
        <begin position="35"/>
        <end position="49"/>
    </location>
</feature>
<dbReference type="EMBL" id="LSSL01002132">
    <property type="protein sequence ID" value="OLY81821.1"/>
    <property type="molecule type" value="Genomic_DNA"/>
</dbReference>
<dbReference type="Gene3D" id="2.30.30.700">
    <property type="entry name" value="SLA1 homology domain 1"/>
    <property type="match status" value="1"/>
</dbReference>
<dbReference type="Gene3D" id="2.160.20.80">
    <property type="entry name" value="E3 ubiquitin-protein ligase SopA"/>
    <property type="match status" value="1"/>
</dbReference>
<feature type="compositionally biased region" description="Polar residues" evidence="5">
    <location>
        <begin position="461"/>
        <end position="477"/>
    </location>
</feature>
<feature type="region of interest" description="Disordered" evidence="5">
    <location>
        <begin position="589"/>
        <end position="619"/>
    </location>
</feature>
<dbReference type="Pfam" id="PF00018">
    <property type="entry name" value="SH3_1"/>
    <property type="match status" value="1"/>
</dbReference>
<dbReference type="GO" id="GO:0008092">
    <property type="term" value="F:cytoskeletal protein binding"/>
    <property type="evidence" value="ECO:0007669"/>
    <property type="project" value="InterPro"/>
</dbReference>
<dbReference type="PROSITE" id="PS50002">
    <property type="entry name" value="SH3"/>
    <property type="match status" value="1"/>
</dbReference>
<dbReference type="GO" id="GO:0043130">
    <property type="term" value="F:ubiquitin binding"/>
    <property type="evidence" value="ECO:0007669"/>
    <property type="project" value="InterPro"/>
</dbReference>
<evidence type="ECO:0000256" key="2">
    <source>
        <dbReference type="ARBA" id="ARBA00020357"/>
    </source>
</evidence>
<dbReference type="GO" id="GO:0042802">
    <property type="term" value="F:identical protein binding"/>
    <property type="evidence" value="ECO:0007669"/>
    <property type="project" value="InterPro"/>
</dbReference>
<keyword evidence="8" id="KW-1185">Reference proteome</keyword>
<feature type="non-terminal residue" evidence="7">
    <location>
        <position position="1"/>
    </location>
</feature>
<feature type="compositionally biased region" description="Basic and acidic residues" evidence="5">
    <location>
        <begin position="589"/>
        <end position="602"/>
    </location>
</feature>
<accession>A0A1R0GY43</accession>
<feature type="compositionally biased region" description="Polar residues" evidence="5">
    <location>
        <begin position="415"/>
        <end position="441"/>
    </location>
</feature>
<feature type="region of interest" description="Disordered" evidence="5">
    <location>
        <begin position="687"/>
        <end position="708"/>
    </location>
</feature>
<dbReference type="Proteomes" id="UP000187455">
    <property type="component" value="Unassembled WGS sequence"/>
</dbReference>
<dbReference type="InterPro" id="IPR013761">
    <property type="entry name" value="SAM/pointed_sf"/>
</dbReference>
<dbReference type="STRING" id="133383.A0A1R0GY43"/>
<evidence type="ECO:0000256" key="3">
    <source>
        <dbReference type="ARBA" id="ARBA00022443"/>
    </source>
</evidence>
<evidence type="ECO:0000313" key="8">
    <source>
        <dbReference type="Proteomes" id="UP000187455"/>
    </source>
</evidence>
<dbReference type="InterPro" id="IPR036028">
    <property type="entry name" value="SH3-like_dom_sf"/>
</dbReference>
<dbReference type="SMART" id="SM00326">
    <property type="entry name" value="SH3"/>
    <property type="match status" value="1"/>
</dbReference>
<evidence type="ECO:0000256" key="1">
    <source>
        <dbReference type="ARBA" id="ARBA00007948"/>
    </source>
</evidence>
<dbReference type="InterPro" id="IPR007131">
    <property type="entry name" value="SHD1"/>
</dbReference>
<name>A0A1R0GY43_9FUNG</name>
<dbReference type="Gene3D" id="2.30.30.40">
    <property type="entry name" value="SH3 Domains"/>
    <property type="match status" value="1"/>
</dbReference>
<dbReference type="SUPFAM" id="SSF50044">
    <property type="entry name" value="SH3-domain"/>
    <property type="match status" value="1"/>
</dbReference>
<protein>
    <recommendedName>
        <fullName evidence="2">Actin cytoskeleton-regulatory complex protein SLA1</fullName>
    </recommendedName>
</protein>
<dbReference type="OrthoDB" id="5599924at2759"/>
<feature type="compositionally biased region" description="Low complexity" evidence="5">
    <location>
        <begin position="22"/>
        <end position="34"/>
    </location>
</feature>
<evidence type="ECO:0000259" key="6">
    <source>
        <dbReference type="PROSITE" id="PS50002"/>
    </source>
</evidence>
<feature type="region of interest" description="Disordered" evidence="5">
    <location>
        <begin position="872"/>
        <end position="910"/>
    </location>
</feature>
<sequence length="1124" mass="124761">FPPPPPAASSIKQPSLPPHKAQQPFSQPPSQSLSTNNSVSKSQYNNPHSIPSRLQPEDYTNDQQAPPALPPKDNSSYHNPSFTSQKKTPLNSQPKSQQIDYARSGPTKNISQKKNSAKVLYSFDSSNSDEISIKEGQEVEIIEVHDNGWCLISSISSSGGRSKGLVPYGYLEPSTNISSSSLPTDSKKSGASGNKSSRDYQNNSSSQSKISNKGSDFSESKPKNDAFVNPAKESKNPSVLTEPDKPIQGLRTWTDLSGSFSIEARFLYLNDGMLAFLVKSNGVEVQIPFDKLSSKDQEYINRQLAETNPPVPVAISSRPWKMRNNHNFDWFDFLTLKAGINADKALRYDTSFTAEGLDEESMSELVDEKENSTLKSLGVNDSDIDVIIISFKKHLKIPFVDNTSSEAQKKRENVKNSTYNASNFNSKPISSSNKPLGNNQKPIPASKPQPNQIPYKKPLTTPGNSFDQRANNPNTSAPIDDAWNPKSKLKPVLGSKVYNDATSNTNVISITNKAPIIDSAPKPEIKSNQADSFLDQQAKKKAQELAEHERRLALEQQELKKASLLLQQQQNHLMQLQQTQQVEQQLSKIKEQRERQESENQRKNILSQQAQLEQQRKQLEDMRKAIEQNNLLFKQQPNVFSTNPAPPNTSNIANAPKLMPPIVASKPQQPQQSAANNQMKSAFAPTSFNQFSSTNPSSNPSTTTFVTNPNQKYNAFSNINPNSSSVFNQKSDAIDGISTQSQPSNFTPSFSNSNQFIPAQQLNSNTVQISNKPMSSISAPNAFQNSQMAAMSQETQIQRNQLNPTPQLSNNPQSNQFYTQQFSNTNATYNPNTISSFSNQSSMLQNLQAQNPQLSGNQFQANQMQASQLASTQLQNTQISGSQQQNVQMLNQPQSLQRQGSQGISSQQQGSQLNNNVLQNSQMMNAQPQRSQSQNAGFQNTQFQNVQVQNPQMQGTQFQNTQLQNTLMQNTQFQNPQLQNQSLASAQLQNMQFVNNQIPNNQVQSVQNQSSQLLNSSVGQVVQSPTQFQSGSIQNTSQVQYPYPNHGFNPNNLNMGIQPNTMGFSNVGQQNLQGQMNFQPVQPGTYNPNPNFQQNVVGFNPNVLGYQTQSPQQFAYYNNQQQPR</sequence>
<feature type="region of interest" description="Disordered" evidence="5">
    <location>
        <begin position="1"/>
        <end position="116"/>
    </location>
</feature>
<dbReference type="Pfam" id="PF03983">
    <property type="entry name" value="SHD1"/>
    <property type="match status" value="1"/>
</dbReference>
<reference evidence="7 8" key="1">
    <citation type="journal article" date="2016" name="Mol. Biol. Evol.">
        <title>Genome-Wide Survey of Gut Fungi (Harpellales) Reveals the First Horizontally Transferred Ubiquitin Gene from a Mosquito Host.</title>
        <authorList>
            <person name="Wang Y."/>
            <person name="White M.M."/>
            <person name="Kvist S."/>
            <person name="Moncalvo J.M."/>
        </authorList>
    </citation>
    <scope>NUCLEOTIDE SEQUENCE [LARGE SCALE GENOMIC DNA]</scope>
    <source>
        <strain evidence="7 8">ALG-7-W6</strain>
    </source>
</reference>
<feature type="compositionally biased region" description="Low complexity" evidence="5">
    <location>
        <begin position="883"/>
        <end position="910"/>
    </location>
</feature>
<feature type="compositionally biased region" description="Low complexity" evidence="5">
    <location>
        <begin position="740"/>
        <end position="755"/>
    </location>
</feature>
<feature type="region of interest" description="Disordered" evidence="5">
    <location>
        <begin position="406"/>
        <end position="483"/>
    </location>
</feature>
<comment type="similarity">
    <text evidence="1">Belongs to the SLA1 family.</text>
</comment>
<dbReference type="AlphaFoldDB" id="A0A1R0GY43"/>
<proteinExistence type="inferred from homology"/>
<gene>
    <name evidence="7" type="ORF">AYI68_g4069</name>
</gene>
<feature type="domain" description="SH3" evidence="6">
    <location>
        <begin position="112"/>
        <end position="176"/>
    </location>
</feature>
<feature type="compositionally biased region" description="Polar residues" evidence="5">
    <location>
        <begin position="635"/>
        <end position="653"/>
    </location>
</feature>
<dbReference type="SUPFAM" id="SSF141571">
    <property type="entry name" value="Pentapeptide repeat-like"/>
    <property type="match status" value="1"/>
</dbReference>
<feature type="compositionally biased region" description="Polar residues" evidence="5">
    <location>
        <begin position="73"/>
        <end position="99"/>
    </location>
</feature>
<evidence type="ECO:0000256" key="5">
    <source>
        <dbReference type="SAM" id="MobiDB-lite"/>
    </source>
</evidence>
<dbReference type="InterPro" id="IPR001452">
    <property type="entry name" value="SH3_domain"/>
</dbReference>
<evidence type="ECO:0000256" key="4">
    <source>
        <dbReference type="PROSITE-ProRule" id="PRU00192"/>
    </source>
</evidence>
<feature type="compositionally biased region" description="Low complexity" evidence="5">
    <location>
        <begin position="178"/>
        <end position="215"/>
    </location>
</feature>
<evidence type="ECO:0000313" key="7">
    <source>
        <dbReference type="EMBL" id="OLY81821.1"/>
    </source>
</evidence>
<comment type="caution">
    <text evidence="7">The sequence shown here is derived from an EMBL/GenBank/DDBJ whole genome shotgun (WGS) entry which is preliminary data.</text>
</comment>
<feature type="region of interest" description="Disordered" evidence="5">
    <location>
        <begin position="735"/>
        <end position="755"/>
    </location>
</feature>
<keyword evidence="3 4" id="KW-0728">SH3 domain</keyword>
<dbReference type="GO" id="GO:0030674">
    <property type="term" value="F:protein-macromolecule adaptor activity"/>
    <property type="evidence" value="ECO:0007669"/>
    <property type="project" value="InterPro"/>
</dbReference>